<dbReference type="Pfam" id="PF06772">
    <property type="entry name" value="LtrA"/>
    <property type="match status" value="1"/>
</dbReference>
<gene>
    <name evidence="3" type="ORF">TrCOL_g6594</name>
</gene>
<feature type="transmembrane region" description="Helical" evidence="2">
    <location>
        <begin position="353"/>
        <end position="378"/>
    </location>
</feature>
<organism evidence="3 4">
    <name type="scientific">Triparma columacea</name>
    <dbReference type="NCBI Taxonomy" id="722753"/>
    <lineage>
        <taxon>Eukaryota</taxon>
        <taxon>Sar</taxon>
        <taxon>Stramenopiles</taxon>
        <taxon>Ochrophyta</taxon>
        <taxon>Bolidophyceae</taxon>
        <taxon>Parmales</taxon>
        <taxon>Triparmaceae</taxon>
        <taxon>Triparma</taxon>
    </lineage>
</organism>
<keyword evidence="2" id="KW-1133">Transmembrane helix</keyword>
<evidence type="ECO:0000256" key="1">
    <source>
        <dbReference type="SAM" id="MobiDB-lite"/>
    </source>
</evidence>
<dbReference type="Proteomes" id="UP001165065">
    <property type="component" value="Unassembled WGS sequence"/>
</dbReference>
<feature type="region of interest" description="Disordered" evidence="1">
    <location>
        <begin position="1"/>
        <end position="96"/>
    </location>
</feature>
<dbReference type="PANTHER" id="PTHR36840:SF1">
    <property type="entry name" value="BLL5714 PROTEIN"/>
    <property type="match status" value="1"/>
</dbReference>
<proteinExistence type="predicted"/>
<dbReference type="EMBL" id="BRYA01000357">
    <property type="protein sequence ID" value="GMI47729.1"/>
    <property type="molecule type" value="Genomic_DNA"/>
</dbReference>
<feature type="compositionally biased region" description="Low complexity" evidence="1">
    <location>
        <begin position="87"/>
        <end position="96"/>
    </location>
</feature>
<dbReference type="AlphaFoldDB" id="A0A9W7GL49"/>
<keyword evidence="4" id="KW-1185">Reference proteome</keyword>
<evidence type="ECO:0000313" key="3">
    <source>
        <dbReference type="EMBL" id="GMI47729.1"/>
    </source>
</evidence>
<name>A0A9W7GL49_9STRA</name>
<accession>A0A9W7GL49</accession>
<feature type="compositionally biased region" description="Basic and acidic residues" evidence="1">
    <location>
        <begin position="10"/>
        <end position="24"/>
    </location>
</feature>
<sequence length="724" mass="80690">MSNITASKPCDTRSESSGDLDKSPETIILEDGALRPSHVGGEPQILPPGKVPPSNSTLIDCNSVPGRPNETLDTGDLSEPLLGGPRSSSSSTYSSSSSIYISGITSKILHNAPQKVTWNDLVWDLVFVAMCKTFSEFITSKDDDKEWSFKDFPSGSKFASLSLFIPMWRLWVHSVTLMTSLSAKKDTTDMYHADSYFYCVSMMLICCWAANLGRCLNWEYPIYCVGGDPNDTNPQHCEGAVMDFTNVSASEGTHWLVVDGLTTYVSQSELRTQDFPTNESQRKDGNAYWVCSDSSVFYSALRMFICVTYIILGFVGKPRHKKLHFWNALVNLVVSTCYWAMMVLGSDPTVNNIWAICSLFYFVTIFDLASGLVPFIFSRSKRFFIAVTREEAEVLGERFGLLLVICLGEMIMGAASKFQNKNLDHRNTNTDANWEYRIASPISAWDAWSLSKDLDEMSPSYNPQGWRTNPYAGRIGAVAMVYALKVLIFDAAIAEEQLGAVHPLARGGTTGEGAWIAELYKLTTFPIALCLIILGSVTENFSHHNTLITGLDGELCEVYNVALGCVLICTGFQLMLYGEKNARLKWLKMRKVVLRVCMGTCLLGFHIVYEYFSDDENIDGSGWQYMIILFMVLCVVINDVRCRDLAFKLIKEEREAEAYAERETVKVGGKLAGMVRWCKKVKADWEAKREKTDAEAEREVGQVADMEGGIGAEMTVEMDAATEK</sequence>
<keyword evidence="2" id="KW-0812">Transmembrane</keyword>
<evidence type="ECO:0000313" key="4">
    <source>
        <dbReference type="Proteomes" id="UP001165065"/>
    </source>
</evidence>
<protein>
    <submittedName>
        <fullName evidence="3">Uncharacterized protein</fullName>
    </submittedName>
</protein>
<keyword evidence="2" id="KW-0472">Membrane</keyword>
<feature type="transmembrane region" description="Helical" evidence="2">
    <location>
        <begin position="558"/>
        <end position="577"/>
    </location>
</feature>
<evidence type="ECO:0000256" key="2">
    <source>
        <dbReference type="SAM" id="Phobius"/>
    </source>
</evidence>
<dbReference type="PANTHER" id="PTHR36840">
    <property type="entry name" value="BLL5714 PROTEIN"/>
    <property type="match status" value="1"/>
</dbReference>
<feature type="transmembrane region" description="Helical" evidence="2">
    <location>
        <begin position="323"/>
        <end position="341"/>
    </location>
</feature>
<feature type="transmembrane region" description="Helical" evidence="2">
    <location>
        <begin position="623"/>
        <end position="640"/>
    </location>
</feature>
<comment type="caution">
    <text evidence="3">The sequence shown here is derived from an EMBL/GenBank/DDBJ whole genome shotgun (WGS) entry which is preliminary data.</text>
</comment>
<dbReference type="OrthoDB" id="10363874at2759"/>
<feature type="transmembrane region" description="Helical" evidence="2">
    <location>
        <begin position="515"/>
        <end position="538"/>
    </location>
</feature>
<feature type="transmembrane region" description="Helical" evidence="2">
    <location>
        <begin position="592"/>
        <end position="611"/>
    </location>
</feature>
<feature type="transmembrane region" description="Helical" evidence="2">
    <location>
        <begin position="296"/>
        <end position="316"/>
    </location>
</feature>
<reference evidence="4" key="1">
    <citation type="journal article" date="2023" name="Commun. Biol.">
        <title>Genome analysis of Parmales, the sister group of diatoms, reveals the evolutionary specialization of diatoms from phago-mixotrophs to photoautotrophs.</title>
        <authorList>
            <person name="Ban H."/>
            <person name="Sato S."/>
            <person name="Yoshikawa S."/>
            <person name="Yamada K."/>
            <person name="Nakamura Y."/>
            <person name="Ichinomiya M."/>
            <person name="Sato N."/>
            <person name="Blanc-Mathieu R."/>
            <person name="Endo H."/>
            <person name="Kuwata A."/>
            <person name="Ogata H."/>
        </authorList>
    </citation>
    <scope>NUCLEOTIDE SEQUENCE [LARGE SCALE GENOMIC DNA]</scope>
</reference>
<dbReference type="InterPro" id="IPR010640">
    <property type="entry name" value="Low_temperature_requirement_A"/>
</dbReference>